<evidence type="ECO:0000313" key="2">
    <source>
        <dbReference type="Proteomes" id="UP000092443"/>
    </source>
</evidence>
<evidence type="ECO:0000313" key="3">
    <source>
        <dbReference type="RefSeq" id="XP_037880935.1"/>
    </source>
</evidence>
<protein>
    <submittedName>
        <fullName evidence="3">Uncharacterized protein LOC119632202</fullName>
    </submittedName>
</protein>
<feature type="compositionally biased region" description="Polar residues" evidence="1">
    <location>
        <begin position="131"/>
        <end position="157"/>
    </location>
</feature>
<evidence type="ECO:0000256" key="1">
    <source>
        <dbReference type="SAM" id="MobiDB-lite"/>
    </source>
</evidence>
<proteinExistence type="predicted"/>
<feature type="region of interest" description="Disordered" evidence="1">
    <location>
        <begin position="48"/>
        <end position="114"/>
    </location>
</feature>
<keyword evidence="2" id="KW-1185">Reference proteome</keyword>
<name>A0A8U0W700_9MUSC</name>
<reference evidence="3" key="1">
    <citation type="submission" date="2025-08" db="UniProtKB">
        <authorList>
            <consortium name="RefSeq"/>
        </authorList>
    </citation>
    <scope>IDENTIFICATION</scope>
    <source>
        <tissue evidence="3">Whole body pupa</tissue>
    </source>
</reference>
<dbReference type="GeneID" id="119632202"/>
<feature type="compositionally biased region" description="Polar residues" evidence="1">
    <location>
        <begin position="104"/>
        <end position="114"/>
    </location>
</feature>
<feature type="compositionally biased region" description="Basic residues" evidence="1">
    <location>
        <begin position="90"/>
        <end position="100"/>
    </location>
</feature>
<accession>A0A8U0W700</accession>
<feature type="region of interest" description="Disordered" evidence="1">
    <location>
        <begin position="131"/>
        <end position="169"/>
    </location>
</feature>
<gene>
    <name evidence="3" type="primary">LOC119632202</name>
</gene>
<sequence>MSDLPENLQVIKQEQISPSTSTEASLCHNNNIKVRLNLHVKRRLQQDYNQNKDEEAETNPTSGRNKNMQSAAEYNRSKQNIDAPNEKMIRQKRPYHKRTDKVKNSSTSTDAPNQQVRKYKHKLKQLVINTAANPDVSTPASIEESGPNSSNVGTTSAGDDENEIRLGREKDKCPDVLAMVLSMKKRALLQDPEVQSFLVEVMKVMKD</sequence>
<dbReference type="KEGG" id="gfs:119632202"/>
<dbReference type="RefSeq" id="XP_037880935.1">
    <property type="nucleotide sequence ID" value="XM_038025007.1"/>
</dbReference>
<feature type="compositionally biased region" description="Polar residues" evidence="1">
    <location>
        <begin position="58"/>
        <end position="82"/>
    </location>
</feature>
<organism evidence="2 3">
    <name type="scientific">Glossina fuscipes</name>
    <dbReference type="NCBI Taxonomy" id="7396"/>
    <lineage>
        <taxon>Eukaryota</taxon>
        <taxon>Metazoa</taxon>
        <taxon>Ecdysozoa</taxon>
        <taxon>Arthropoda</taxon>
        <taxon>Hexapoda</taxon>
        <taxon>Insecta</taxon>
        <taxon>Pterygota</taxon>
        <taxon>Neoptera</taxon>
        <taxon>Endopterygota</taxon>
        <taxon>Diptera</taxon>
        <taxon>Brachycera</taxon>
        <taxon>Muscomorpha</taxon>
        <taxon>Hippoboscoidea</taxon>
        <taxon>Glossinidae</taxon>
        <taxon>Glossina</taxon>
    </lineage>
</organism>
<dbReference type="Proteomes" id="UP000092443">
    <property type="component" value="Unplaced"/>
</dbReference>
<dbReference type="AlphaFoldDB" id="A0A8U0W700"/>